<reference evidence="2" key="1">
    <citation type="submission" date="2013-10" db="EMBL/GenBank/DDBJ databases">
        <title>Genome sequencing of Onchocerca volvulus.</title>
        <authorList>
            <person name="Cotton J."/>
            <person name="Tsai J."/>
            <person name="Stanley E."/>
            <person name="Tracey A."/>
            <person name="Holroyd N."/>
            <person name="Lustigman S."/>
            <person name="Berriman M."/>
        </authorList>
    </citation>
    <scope>NUCLEOTIDE SEQUENCE</scope>
</reference>
<evidence type="ECO:0000313" key="2">
    <source>
        <dbReference type="Proteomes" id="UP000024404"/>
    </source>
</evidence>
<proteinExistence type="predicted"/>
<reference evidence="1" key="2">
    <citation type="submission" date="2022-06" db="UniProtKB">
        <authorList>
            <consortium name="EnsemblMetazoa"/>
        </authorList>
    </citation>
    <scope>IDENTIFICATION</scope>
</reference>
<dbReference type="AlphaFoldDB" id="A0A8R1TWB3"/>
<sequence>MPLKTDSTKVKLSPHYGSRFCYLMSLSFSADPYSNSLRSPAASTLSPFADDAYGRFFDRKPTAPRNALVRFG</sequence>
<accession>A0A8R1TWB3</accession>
<dbReference type="Proteomes" id="UP000024404">
    <property type="component" value="Unassembled WGS sequence"/>
</dbReference>
<dbReference type="EnsemblMetazoa" id="OVOC6214.1">
    <property type="protein sequence ID" value="OVOC6214.1"/>
    <property type="gene ID" value="WBGene00243023"/>
</dbReference>
<protein>
    <submittedName>
        <fullName evidence="1">Uncharacterized protein</fullName>
    </submittedName>
</protein>
<keyword evidence="2" id="KW-1185">Reference proteome</keyword>
<name>A0A8R1TWB3_ONCVO</name>
<organism evidence="1 2">
    <name type="scientific">Onchocerca volvulus</name>
    <dbReference type="NCBI Taxonomy" id="6282"/>
    <lineage>
        <taxon>Eukaryota</taxon>
        <taxon>Metazoa</taxon>
        <taxon>Ecdysozoa</taxon>
        <taxon>Nematoda</taxon>
        <taxon>Chromadorea</taxon>
        <taxon>Rhabditida</taxon>
        <taxon>Spirurina</taxon>
        <taxon>Spiruromorpha</taxon>
        <taxon>Filarioidea</taxon>
        <taxon>Onchocercidae</taxon>
        <taxon>Onchocerca</taxon>
    </lineage>
</organism>
<dbReference type="EMBL" id="CMVM020000170">
    <property type="status" value="NOT_ANNOTATED_CDS"/>
    <property type="molecule type" value="Genomic_DNA"/>
</dbReference>
<evidence type="ECO:0000313" key="1">
    <source>
        <dbReference type="EnsemblMetazoa" id="OVOC6214.1"/>
    </source>
</evidence>